<gene>
    <name evidence="2" type="ORF">SARC_06609</name>
</gene>
<dbReference type="RefSeq" id="XP_014154951.1">
    <property type="nucleotide sequence ID" value="XM_014299476.1"/>
</dbReference>
<evidence type="ECO:0000313" key="2">
    <source>
        <dbReference type="EMBL" id="KNC81049.1"/>
    </source>
</evidence>
<dbReference type="GO" id="GO:0035091">
    <property type="term" value="F:phosphatidylinositol binding"/>
    <property type="evidence" value="ECO:0007669"/>
    <property type="project" value="InterPro"/>
</dbReference>
<evidence type="ECO:0000256" key="1">
    <source>
        <dbReference type="SAM" id="MobiDB-lite"/>
    </source>
</evidence>
<organism evidence="2 3">
    <name type="scientific">Sphaeroforma arctica JP610</name>
    <dbReference type="NCBI Taxonomy" id="667725"/>
    <lineage>
        <taxon>Eukaryota</taxon>
        <taxon>Ichthyosporea</taxon>
        <taxon>Ichthyophonida</taxon>
        <taxon>Sphaeroforma</taxon>
    </lineage>
</organism>
<dbReference type="Proteomes" id="UP000054560">
    <property type="component" value="Unassembled WGS sequence"/>
</dbReference>
<dbReference type="GeneID" id="25907113"/>
<evidence type="ECO:0000313" key="3">
    <source>
        <dbReference type="Proteomes" id="UP000054560"/>
    </source>
</evidence>
<reference evidence="2 3" key="1">
    <citation type="submission" date="2011-02" db="EMBL/GenBank/DDBJ databases">
        <title>The Genome Sequence of Sphaeroforma arctica JP610.</title>
        <authorList>
            <consortium name="The Broad Institute Genome Sequencing Platform"/>
            <person name="Russ C."/>
            <person name="Cuomo C."/>
            <person name="Young S.K."/>
            <person name="Zeng Q."/>
            <person name="Gargeya S."/>
            <person name="Alvarado L."/>
            <person name="Berlin A."/>
            <person name="Chapman S.B."/>
            <person name="Chen Z."/>
            <person name="Freedman E."/>
            <person name="Gellesch M."/>
            <person name="Goldberg J."/>
            <person name="Griggs A."/>
            <person name="Gujja S."/>
            <person name="Heilman E."/>
            <person name="Heiman D."/>
            <person name="Howarth C."/>
            <person name="Mehta T."/>
            <person name="Neiman D."/>
            <person name="Pearson M."/>
            <person name="Roberts A."/>
            <person name="Saif S."/>
            <person name="Shea T."/>
            <person name="Shenoy N."/>
            <person name="Sisk P."/>
            <person name="Stolte C."/>
            <person name="Sykes S."/>
            <person name="White J."/>
            <person name="Yandava C."/>
            <person name="Burger G."/>
            <person name="Gray M.W."/>
            <person name="Holland P.W.H."/>
            <person name="King N."/>
            <person name="Lang F.B.F."/>
            <person name="Roger A.J."/>
            <person name="Ruiz-Trillo I."/>
            <person name="Haas B."/>
            <person name="Nusbaum C."/>
            <person name="Birren B."/>
        </authorList>
    </citation>
    <scope>NUCLEOTIDE SEQUENCE [LARGE SCALE GENOMIC DNA]</scope>
    <source>
        <strain evidence="2 3">JP610</strain>
    </source>
</reference>
<name>A0A0L0FWN4_9EUKA</name>
<sequence length="154" mass="17459">MIHAATHPPRPIKSHTQQLVPQTFMTDDEGLLIESSSGESEEGAPGKTQNTCKCAVEQPMGSPTYYIITFHINGDKHRLRERFSNIYNFYTALKKENLAILYRFEFAPKVWGAKKYSYPVIQHRKAKIAEFVTRLIDSDTCLTLPSVRTALGLV</sequence>
<protein>
    <recommendedName>
        <fullName evidence="4">PX domain-containing protein</fullName>
    </recommendedName>
</protein>
<dbReference type="SUPFAM" id="SSF64268">
    <property type="entry name" value="PX domain"/>
    <property type="match status" value="1"/>
</dbReference>
<proteinExistence type="predicted"/>
<dbReference type="AlphaFoldDB" id="A0A0L0FWN4"/>
<accession>A0A0L0FWN4</accession>
<evidence type="ECO:0008006" key="4">
    <source>
        <dbReference type="Google" id="ProtNLM"/>
    </source>
</evidence>
<dbReference type="Gene3D" id="3.30.1520.10">
    <property type="entry name" value="Phox-like domain"/>
    <property type="match status" value="1"/>
</dbReference>
<feature type="region of interest" description="Disordered" evidence="1">
    <location>
        <begin position="1"/>
        <end position="20"/>
    </location>
</feature>
<dbReference type="EMBL" id="KQ242074">
    <property type="protein sequence ID" value="KNC81049.1"/>
    <property type="molecule type" value="Genomic_DNA"/>
</dbReference>
<keyword evidence="3" id="KW-1185">Reference proteome</keyword>
<dbReference type="InterPro" id="IPR036871">
    <property type="entry name" value="PX_dom_sf"/>
</dbReference>